<gene>
    <name evidence="3" type="ORF">SAMN04488096_1089</name>
</gene>
<reference evidence="3 4" key="1">
    <citation type="submission" date="2016-11" db="EMBL/GenBank/DDBJ databases">
        <authorList>
            <person name="Jaros S."/>
            <person name="Januszkiewicz K."/>
            <person name="Wedrychowicz H."/>
        </authorList>
    </citation>
    <scope>NUCLEOTIDE SEQUENCE [LARGE SCALE GENOMIC DNA]</scope>
    <source>
        <strain evidence="3 4">DSM 21425</strain>
    </source>
</reference>
<organism evidence="3 4">
    <name type="scientific">Mesonia phycicola</name>
    <dbReference type="NCBI Taxonomy" id="579105"/>
    <lineage>
        <taxon>Bacteria</taxon>
        <taxon>Pseudomonadati</taxon>
        <taxon>Bacteroidota</taxon>
        <taxon>Flavobacteriia</taxon>
        <taxon>Flavobacteriales</taxon>
        <taxon>Flavobacteriaceae</taxon>
        <taxon>Mesonia</taxon>
    </lineage>
</organism>
<dbReference type="PROSITE" id="PS51257">
    <property type="entry name" value="PROKAR_LIPOPROTEIN"/>
    <property type="match status" value="1"/>
</dbReference>
<accession>A0A1M6GFP0</accession>
<dbReference type="EMBL" id="FQYY01000008">
    <property type="protein sequence ID" value="SHJ08691.1"/>
    <property type="molecule type" value="Genomic_DNA"/>
</dbReference>
<evidence type="ECO:0000313" key="4">
    <source>
        <dbReference type="Proteomes" id="UP000184225"/>
    </source>
</evidence>
<feature type="domain" description="DUF4369" evidence="2">
    <location>
        <begin position="24"/>
        <end position="123"/>
    </location>
</feature>
<dbReference type="AlphaFoldDB" id="A0A1M6GFP0"/>
<dbReference type="Pfam" id="PF14289">
    <property type="entry name" value="DUF4369"/>
    <property type="match status" value="1"/>
</dbReference>
<name>A0A1M6GFP0_9FLAO</name>
<dbReference type="Proteomes" id="UP000184225">
    <property type="component" value="Unassembled WGS sequence"/>
</dbReference>
<keyword evidence="4" id="KW-1185">Reference proteome</keyword>
<evidence type="ECO:0000259" key="2">
    <source>
        <dbReference type="Pfam" id="PF14289"/>
    </source>
</evidence>
<evidence type="ECO:0000313" key="3">
    <source>
        <dbReference type="EMBL" id="SHJ08691.1"/>
    </source>
</evidence>
<sequence>MKKFILLGLITTFIISCSNKEANFRLSGTIDGLKKGTLYLQKIDDTLVVDIDSIQINGDSNYLLEANIEEPQILFLYLDKVDGEKNDDIIDFFAEKGEMTINTELKNFTSAAKVIGSKNHEKLTEYRSMLKRFNNQNLDLIKENFEAQKENDEEKIIAINKKYENTLKRKYLYTVNFAINHKKYEIAPYIMLTEVFDANTKYLDTVYNSLDKKVQKSLYGKEMKNYIKERKKLEKLEEKVEAKN</sequence>
<dbReference type="OrthoDB" id="1143206at2"/>
<proteinExistence type="predicted"/>
<protein>
    <recommendedName>
        <fullName evidence="2">DUF4369 domain-containing protein</fullName>
    </recommendedName>
</protein>
<keyword evidence="1" id="KW-0175">Coiled coil</keyword>
<dbReference type="RefSeq" id="WP_073152360.1">
    <property type="nucleotide sequence ID" value="NZ_FQYY01000008.1"/>
</dbReference>
<feature type="coiled-coil region" evidence="1">
    <location>
        <begin position="130"/>
        <end position="162"/>
    </location>
</feature>
<dbReference type="InterPro" id="IPR025380">
    <property type="entry name" value="DUF4369"/>
</dbReference>
<dbReference type="STRING" id="579105.SAMN04488096_1089"/>
<evidence type="ECO:0000256" key="1">
    <source>
        <dbReference type="SAM" id="Coils"/>
    </source>
</evidence>